<accession>A0ABM4NWU2</accession>
<dbReference type="Gene3D" id="2.60.40.1360">
    <property type="match status" value="1"/>
</dbReference>
<dbReference type="InterPro" id="IPR011330">
    <property type="entry name" value="Glyco_hydro/deAcase_b/a-brl"/>
</dbReference>
<dbReference type="InterPro" id="IPR011682">
    <property type="entry name" value="Glyco_hydro_38_C"/>
</dbReference>
<dbReference type="SMART" id="SM00872">
    <property type="entry name" value="Alpha-mann_mid"/>
    <property type="match status" value="1"/>
</dbReference>
<dbReference type="GeneID" id="103565855"/>
<gene>
    <name evidence="10" type="primary">MAN2B2</name>
</gene>
<dbReference type="InterPro" id="IPR050843">
    <property type="entry name" value="Glycosyl_Hydrlase_38"/>
</dbReference>
<evidence type="ECO:0000313" key="10">
    <source>
        <dbReference type="RefSeq" id="XP_070469421.1"/>
    </source>
</evidence>
<dbReference type="Pfam" id="PF07748">
    <property type="entry name" value="Glyco_hydro_38C"/>
    <property type="match status" value="1"/>
</dbReference>
<reference evidence="10" key="1">
    <citation type="submission" date="2025-08" db="UniProtKB">
        <authorList>
            <consortium name="RefSeq"/>
        </authorList>
    </citation>
    <scope>IDENTIFICATION</scope>
    <source>
        <tissue evidence="10">Blood</tissue>
    </source>
</reference>
<dbReference type="RefSeq" id="XP_070469421.1">
    <property type="nucleotide sequence ID" value="XM_070613320.1"/>
</dbReference>
<evidence type="ECO:0000256" key="5">
    <source>
        <dbReference type="ARBA" id="ARBA00023295"/>
    </source>
</evidence>
<dbReference type="Gene3D" id="3.20.110.10">
    <property type="entry name" value="Glycoside hydrolase 38, N terminal domain"/>
    <property type="match status" value="2"/>
</dbReference>
<evidence type="ECO:0000256" key="3">
    <source>
        <dbReference type="ARBA" id="ARBA00022801"/>
    </source>
</evidence>
<dbReference type="SUPFAM" id="SSF88688">
    <property type="entry name" value="Families 57/38 glycoside transferase middle domain"/>
    <property type="match status" value="1"/>
</dbReference>
<evidence type="ECO:0000256" key="2">
    <source>
        <dbReference type="ARBA" id="ARBA00022723"/>
    </source>
</evidence>
<feature type="signal peptide" evidence="6">
    <location>
        <begin position="1"/>
        <end position="23"/>
    </location>
</feature>
<comment type="cofactor">
    <cofactor evidence="6">
        <name>Zn(2+)</name>
        <dbReference type="ChEBI" id="CHEBI:29105"/>
    </cofactor>
    <text evidence="6">Binds 1 zinc ion per subunit.</text>
</comment>
<feature type="domain" description="Glycoside hydrolase family 38 central" evidence="8">
    <location>
        <begin position="228"/>
        <end position="311"/>
    </location>
</feature>
<evidence type="ECO:0000259" key="8">
    <source>
        <dbReference type="SMART" id="SM00872"/>
    </source>
</evidence>
<dbReference type="SUPFAM" id="SSF88713">
    <property type="entry name" value="Glycoside hydrolase/deacetylase"/>
    <property type="match status" value="1"/>
</dbReference>
<dbReference type="PANTHER" id="PTHR11607:SF28">
    <property type="entry name" value="EPIDIDYMIS-SPECIFIC ALPHA-MANNOSIDASE"/>
    <property type="match status" value="1"/>
</dbReference>
<keyword evidence="4 6" id="KW-0862">Zinc</keyword>
<feature type="chain" id="PRO_5045006706" description="Alpha-mannosidase" evidence="6">
    <location>
        <begin position="24"/>
        <end position="873"/>
    </location>
</feature>
<dbReference type="InterPro" id="IPR011013">
    <property type="entry name" value="Gal_mutarotase_sf_dom"/>
</dbReference>
<comment type="similarity">
    <text evidence="1 6">Belongs to the glycosyl hydrolase 38 family.</text>
</comment>
<organism evidence="9 10">
    <name type="scientific">Equus przewalskii</name>
    <name type="common">Przewalski's horse</name>
    <name type="synonym">Equus caballus przewalskii</name>
    <dbReference type="NCBI Taxonomy" id="9798"/>
    <lineage>
        <taxon>Eukaryota</taxon>
        <taxon>Metazoa</taxon>
        <taxon>Chordata</taxon>
        <taxon>Craniata</taxon>
        <taxon>Vertebrata</taxon>
        <taxon>Euteleostomi</taxon>
        <taxon>Mammalia</taxon>
        <taxon>Eutheria</taxon>
        <taxon>Laurasiatheria</taxon>
        <taxon>Perissodactyla</taxon>
        <taxon>Equidae</taxon>
        <taxon>Equus</taxon>
    </lineage>
</organism>
<dbReference type="SUPFAM" id="SSF74650">
    <property type="entry name" value="Galactose mutarotase-like"/>
    <property type="match status" value="1"/>
</dbReference>
<keyword evidence="2 6" id="KW-0479">Metal-binding</keyword>
<evidence type="ECO:0000256" key="4">
    <source>
        <dbReference type="ARBA" id="ARBA00022833"/>
    </source>
</evidence>
<dbReference type="PANTHER" id="PTHR11607">
    <property type="entry name" value="ALPHA-MANNOSIDASE"/>
    <property type="match status" value="1"/>
</dbReference>
<keyword evidence="9" id="KW-1185">Reference proteome</keyword>
<dbReference type="InterPro" id="IPR015341">
    <property type="entry name" value="Glyco_hydro_38_cen"/>
</dbReference>
<dbReference type="Gene3D" id="1.20.1270.50">
    <property type="entry name" value="Glycoside hydrolase family 38, central domain"/>
    <property type="match status" value="1"/>
</dbReference>
<protein>
    <recommendedName>
        <fullName evidence="6">Alpha-mannosidase</fullName>
        <ecNumber evidence="6">3.2.1.-</ecNumber>
    </recommendedName>
</protein>
<keyword evidence="3 6" id="KW-0378">Hydrolase</keyword>
<dbReference type="Pfam" id="PF09261">
    <property type="entry name" value="Alpha-mann_mid"/>
    <property type="match status" value="1"/>
</dbReference>
<sequence>MGLLRWLPLLGPLVLRWLLGAQAADHIRIFVVPHSHMDVGWIHTVQESMQAYAANVYTSVVEELARKKKRRFILVEQEFFRLWWDGLASDKQKRQVHQLLAERRLEFVIGGQVMHDEAVTHTDDQILQLTGTAVPVARVPIAVGAAGDLHARHGQVRLLLGCDEQFFNAPVQLSNMDLLLDHINTNVGGVSAEYATLSDYFHALHVLNLTWPVRDHQDFLPYSSEAFEAWTGFYSSHSGLKGLARRASALLYAGESMFTRFMWPAPLRPLDPAWALQQLRQLRWAVSEVQHHDGITGTHTPEVTEMYVENLHAGMQGVQKLMASIVLDRTRVHSGPQPGGHFAVVYNPLAWTVTTIVTLTVGFSSASVTDKSGQPVPAQVQGMPSAYRLHVLTTIPGLSYHRYSIRPTEEAQEDTEKTATTKAITLRFRLRPRRRTEARSSRLVSVKNDCYTVFMDLNTNLMHSIWERQSNRTVYMTQEFMEYHVNFNLGEPNLSGNYLFTPEEAAEPSWGAVRLEIVEGELVTEIRQYFYSTVTAKYHSYAIFSRVAHVPQDSHGELLCRRIEQEYQVGPLNMNREAILRTSTDLNSQQVLYSDNNGYQMQRRLFQHHEKNKIARNYYPMVQSAFIEDSGSRLVLLSEQAHGVSSQEDGQVEVMLHRRLWNGHMGAIERGLTLNDTSTARSLFWLLLGPRPGIADLHPRSGLALQHRPIVLLGELTETAPNSPGPWKPEAVVLPPSLHLQILSIPGWNYSSNHTQHLQSLQKGHRGGAKAHLHRVLLRLHHLYEAEGDSVLSQPVTVNLKAVLRGLGSVVAVEERSLTGTWDVNTLHRWSWRTQDDRQHRGGSDSPSPPQGSPNVTIRPKEIRTFFIHFREE</sequence>
<dbReference type="Gene3D" id="2.60.40.1180">
    <property type="entry name" value="Golgi alpha-mannosidase II"/>
    <property type="match status" value="1"/>
</dbReference>
<name>A0ABM4NWU2_EQUPR</name>
<keyword evidence="6" id="KW-0732">Signal</keyword>
<dbReference type="Pfam" id="PF01074">
    <property type="entry name" value="Glyco_hydro_38N"/>
    <property type="match status" value="1"/>
</dbReference>
<dbReference type="EC" id="3.2.1.-" evidence="6"/>
<dbReference type="InterPro" id="IPR013780">
    <property type="entry name" value="Glyco_hydro_b"/>
</dbReference>
<dbReference type="InterPro" id="IPR000602">
    <property type="entry name" value="Glyco_hydro_38_N"/>
</dbReference>
<evidence type="ECO:0000256" key="6">
    <source>
        <dbReference type="RuleBase" id="RU361199"/>
    </source>
</evidence>
<keyword evidence="5 6" id="KW-0326">Glycosidase</keyword>
<dbReference type="InterPro" id="IPR028995">
    <property type="entry name" value="Glyco_hydro_57/38_cen_sf"/>
</dbReference>
<feature type="region of interest" description="Disordered" evidence="7">
    <location>
        <begin position="834"/>
        <end position="858"/>
    </location>
</feature>
<dbReference type="Gene3D" id="2.70.98.30">
    <property type="entry name" value="Golgi alpha-mannosidase II, domain 4"/>
    <property type="match status" value="1"/>
</dbReference>
<dbReference type="InterPro" id="IPR037094">
    <property type="entry name" value="Glyco_hydro_38_cen_sf"/>
</dbReference>
<proteinExistence type="inferred from homology"/>
<evidence type="ECO:0000256" key="7">
    <source>
        <dbReference type="SAM" id="MobiDB-lite"/>
    </source>
</evidence>
<evidence type="ECO:0000256" key="1">
    <source>
        <dbReference type="ARBA" id="ARBA00009792"/>
    </source>
</evidence>
<dbReference type="InterPro" id="IPR027291">
    <property type="entry name" value="Glyco_hydro_38_N_sf"/>
</dbReference>
<feature type="compositionally biased region" description="Basic and acidic residues" evidence="7">
    <location>
        <begin position="834"/>
        <end position="843"/>
    </location>
</feature>
<evidence type="ECO:0000313" key="9">
    <source>
        <dbReference type="Proteomes" id="UP001652662"/>
    </source>
</evidence>
<dbReference type="Proteomes" id="UP001652662">
    <property type="component" value="Chromosome 3"/>
</dbReference>